<feature type="binding site" evidence="12">
    <location>
        <position position="265"/>
    </location>
    <ligand>
        <name>Mg(2+)</name>
        <dbReference type="ChEBI" id="CHEBI:18420"/>
    </ligand>
</feature>
<evidence type="ECO:0000259" key="14">
    <source>
        <dbReference type="Pfam" id="PF01557"/>
    </source>
</evidence>
<feature type="binding site" evidence="11">
    <location>
        <position position="138"/>
    </location>
    <ligand>
        <name>substrate</name>
    </ligand>
</feature>
<gene>
    <name evidence="16" type="ORF">OHK93_006943</name>
</gene>
<feature type="binding site" evidence="11">
    <location>
        <position position="252"/>
    </location>
    <ligand>
        <name>substrate</name>
    </ligand>
</feature>
<keyword evidence="9 13" id="KW-0585">Phenylalanine catabolism</keyword>
<dbReference type="Pfam" id="PF01557">
    <property type="entry name" value="FAA_hydrolase"/>
    <property type="match status" value="1"/>
</dbReference>
<keyword evidence="5 13" id="KW-0378">Hydrolase</keyword>
<dbReference type="SUPFAM" id="SSF56529">
    <property type="entry name" value="FAH"/>
    <property type="match status" value="1"/>
</dbReference>
<keyword evidence="8 13" id="KW-0828">Tyrosine catabolism</keyword>
<dbReference type="GO" id="GO:0046872">
    <property type="term" value="F:metal ion binding"/>
    <property type="evidence" value="ECO:0007669"/>
    <property type="project" value="UniProtKB-UniRule"/>
</dbReference>
<keyword evidence="4 12" id="KW-0479">Metal-binding</keyword>
<dbReference type="Pfam" id="PF09298">
    <property type="entry name" value="FAA_hydrolase_N"/>
    <property type="match status" value="1"/>
</dbReference>
<reference evidence="16" key="1">
    <citation type="journal article" date="2023" name="Genome Biol. Evol.">
        <title>First Whole Genome Sequence and Flow Cytometry Genome Size Data for the Lichen-Forming Fungus Ramalina farinacea (Ascomycota).</title>
        <authorList>
            <person name="Llewellyn T."/>
            <person name="Mian S."/>
            <person name="Hill R."/>
            <person name="Leitch I.J."/>
            <person name="Gaya E."/>
        </authorList>
    </citation>
    <scope>NUCLEOTIDE SEQUENCE</scope>
    <source>
        <strain evidence="16">LIQ254RAFAR</strain>
    </source>
</reference>
<dbReference type="EMBL" id="JAPUFD010000006">
    <property type="protein sequence ID" value="MDI1487672.1"/>
    <property type="molecule type" value="Genomic_DNA"/>
</dbReference>
<dbReference type="PANTHER" id="PTHR43069:SF2">
    <property type="entry name" value="FUMARYLACETOACETASE"/>
    <property type="match status" value="1"/>
</dbReference>
<evidence type="ECO:0000256" key="6">
    <source>
        <dbReference type="ARBA" id="ARBA00022837"/>
    </source>
</evidence>
<dbReference type="NCBIfam" id="TIGR01266">
    <property type="entry name" value="fum_ac_acetase"/>
    <property type="match status" value="1"/>
</dbReference>
<dbReference type="InterPro" id="IPR005959">
    <property type="entry name" value="Fumarylacetoacetase"/>
</dbReference>
<name>A0AA43QKX3_9LECA</name>
<dbReference type="GO" id="GO:0004334">
    <property type="term" value="F:fumarylacetoacetase activity"/>
    <property type="evidence" value="ECO:0007669"/>
    <property type="project" value="UniProtKB-UniRule"/>
</dbReference>
<feature type="binding site" evidence="12">
    <location>
        <position position="245"/>
    </location>
    <ligand>
        <name>Mg(2+)</name>
        <dbReference type="ChEBI" id="CHEBI:18420"/>
    </ligand>
</feature>
<evidence type="ECO:0000313" key="17">
    <source>
        <dbReference type="Proteomes" id="UP001161017"/>
    </source>
</evidence>
<evidence type="ECO:0000256" key="8">
    <source>
        <dbReference type="ARBA" id="ARBA00022878"/>
    </source>
</evidence>
<feature type="active site" description="Proton acceptor" evidence="10">
    <location>
        <position position="143"/>
    </location>
</feature>
<comment type="cofactor">
    <cofactor evidence="13">
        <name>Mg(2+)</name>
        <dbReference type="ChEBI" id="CHEBI:18420"/>
    </cofactor>
    <cofactor evidence="13">
        <name>Ca(2+)</name>
        <dbReference type="ChEBI" id="CHEBI:29108"/>
    </cofactor>
</comment>
<proteinExistence type="inferred from homology"/>
<dbReference type="GO" id="GO:0006559">
    <property type="term" value="P:L-phenylalanine catabolic process"/>
    <property type="evidence" value="ECO:0007669"/>
    <property type="project" value="UniProtKB-UniRule"/>
</dbReference>
<feature type="binding site" evidence="12">
    <location>
        <position position="211"/>
    </location>
    <ligand>
        <name>Ca(2+)</name>
        <dbReference type="ChEBI" id="CHEBI:29108"/>
    </ligand>
</feature>
<comment type="pathway">
    <text evidence="1 13">Amino-acid degradation; L-phenylalanine degradation; acetoacetate and fumarate from L-phenylalanine: step 6/6.</text>
</comment>
<keyword evidence="17" id="KW-1185">Reference proteome</keyword>
<dbReference type="InterPro" id="IPR015377">
    <property type="entry name" value="Fumarylacetoacetase_N"/>
</dbReference>
<evidence type="ECO:0000256" key="3">
    <source>
        <dbReference type="ARBA" id="ARBA00012094"/>
    </source>
</evidence>
<comment type="similarity">
    <text evidence="2 13">Belongs to the FAH family.</text>
</comment>
<dbReference type="InterPro" id="IPR011234">
    <property type="entry name" value="Fumarylacetoacetase-like_C"/>
</dbReference>
<comment type="caution">
    <text evidence="16">The sequence shown here is derived from an EMBL/GenBank/DDBJ whole genome shotgun (WGS) entry which is preliminary data.</text>
</comment>
<dbReference type="Gene3D" id="3.90.850.10">
    <property type="entry name" value="Fumarylacetoacetase-like, C-terminal domain"/>
    <property type="match status" value="1"/>
</dbReference>
<keyword evidence="6 12" id="KW-0106">Calcium</keyword>
<evidence type="ECO:0000313" key="16">
    <source>
        <dbReference type="EMBL" id="MDI1487672.1"/>
    </source>
</evidence>
<dbReference type="GO" id="GO:0006572">
    <property type="term" value="P:L-tyrosine catabolic process"/>
    <property type="evidence" value="ECO:0007669"/>
    <property type="project" value="UniProtKB-UniRule"/>
</dbReference>
<protein>
    <recommendedName>
        <fullName evidence="3 13">Fumarylacetoacetase</fullName>
        <ecNumber evidence="3 13">3.7.1.2</ecNumber>
    </recommendedName>
    <alternativeName>
        <fullName evidence="13">Fumarylacetoacetate hydrolase</fullName>
    </alternativeName>
</protein>
<dbReference type="GO" id="GO:1902000">
    <property type="term" value="P:homogentisate catabolic process"/>
    <property type="evidence" value="ECO:0007669"/>
    <property type="project" value="TreeGrafter"/>
</dbReference>
<feature type="binding site" evidence="12">
    <location>
        <position position="209"/>
    </location>
    <ligand>
        <name>Ca(2+)</name>
        <dbReference type="ChEBI" id="CHEBI:29108"/>
    </ligand>
</feature>
<evidence type="ECO:0000256" key="5">
    <source>
        <dbReference type="ARBA" id="ARBA00022801"/>
    </source>
</evidence>
<evidence type="ECO:0000256" key="2">
    <source>
        <dbReference type="ARBA" id="ARBA00010211"/>
    </source>
</evidence>
<dbReference type="AlphaFoldDB" id="A0AA43QKX3"/>
<evidence type="ECO:0000256" key="7">
    <source>
        <dbReference type="ARBA" id="ARBA00022842"/>
    </source>
</evidence>
<dbReference type="InterPro" id="IPR036663">
    <property type="entry name" value="Fumarylacetoacetase_C_sf"/>
</dbReference>
<evidence type="ECO:0000256" key="12">
    <source>
        <dbReference type="PIRSR" id="PIRSR605959-3"/>
    </source>
</evidence>
<dbReference type="Proteomes" id="UP001161017">
    <property type="component" value="Unassembled WGS sequence"/>
</dbReference>
<feature type="binding site" evidence="12">
    <location>
        <position position="136"/>
    </location>
    <ligand>
        <name>Ca(2+)</name>
        <dbReference type="ChEBI" id="CHEBI:29108"/>
    </ligand>
</feature>
<organism evidence="16 17">
    <name type="scientific">Ramalina farinacea</name>
    <dbReference type="NCBI Taxonomy" id="258253"/>
    <lineage>
        <taxon>Eukaryota</taxon>
        <taxon>Fungi</taxon>
        <taxon>Dikarya</taxon>
        <taxon>Ascomycota</taxon>
        <taxon>Pezizomycotina</taxon>
        <taxon>Lecanoromycetes</taxon>
        <taxon>OSLEUM clade</taxon>
        <taxon>Lecanoromycetidae</taxon>
        <taxon>Lecanorales</taxon>
        <taxon>Lecanorineae</taxon>
        <taxon>Ramalinaceae</taxon>
        <taxon>Ramalina</taxon>
    </lineage>
</organism>
<accession>A0AA43QKX3</accession>
<evidence type="ECO:0000256" key="4">
    <source>
        <dbReference type="ARBA" id="ARBA00022723"/>
    </source>
</evidence>
<evidence type="ECO:0000256" key="11">
    <source>
        <dbReference type="PIRSR" id="PIRSR605959-2"/>
    </source>
</evidence>
<feature type="binding site" evidence="12">
    <location>
        <position position="245"/>
    </location>
    <ligand>
        <name>Ca(2+)</name>
        <dbReference type="ChEBI" id="CHEBI:29108"/>
    </ligand>
</feature>
<dbReference type="Gene3D" id="2.30.30.230">
    <property type="entry name" value="Fumarylacetoacetase, N-terminal domain"/>
    <property type="match status" value="1"/>
</dbReference>
<dbReference type="SUPFAM" id="SSF63433">
    <property type="entry name" value="Fumarylacetoacetate hydrolase, FAH, N-terminal domain"/>
    <property type="match status" value="1"/>
</dbReference>
<dbReference type="FunFam" id="3.90.850.10:FF:000009">
    <property type="entry name" value="Fumarylacetoacetase"/>
    <property type="match status" value="1"/>
</dbReference>
<feature type="domain" description="Fumarylacetoacetase-like C-terminal" evidence="14">
    <location>
        <begin position="137"/>
        <end position="426"/>
    </location>
</feature>
<evidence type="ECO:0000256" key="10">
    <source>
        <dbReference type="PIRSR" id="PIRSR605959-1"/>
    </source>
</evidence>
<evidence type="ECO:0000259" key="15">
    <source>
        <dbReference type="Pfam" id="PF09298"/>
    </source>
</evidence>
<keyword evidence="7 12" id="KW-0460">Magnesium</keyword>
<dbReference type="InterPro" id="IPR036462">
    <property type="entry name" value="Fumarylacetoacetase_N_sf"/>
</dbReference>
<dbReference type="EC" id="3.7.1.2" evidence="3 13"/>
<feature type="binding site" evidence="12">
    <location>
        <position position="269"/>
    </location>
    <ligand>
        <name>Mg(2+)</name>
        <dbReference type="ChEBI" id="CHEBI:18420"/>
    </ligand>
</feature>
<dbReference type="PANTHER" id="PTHR43069">
    <property type="entry name" value="FUMARYLACETOACETASE"/>
    <property type="match status" value="1"/>
</dbReference>
<evidence type="ECO:0000256" key="13">
    <source>
        <dbReference type="RuleBase" id="RU366008"/>
    </source>
</evidence>
<comment type="catalytic activity">
    <reaction evidence="13">
        <text>4-fumarylacetoacetate + H2O = acetoacetate + fumarate + H(+)</text>
        <dbReference type="Rhea" id="RHEA:10244"/>
        <dbReference type="ChEBI" id="CHEBI:13705"/>
        <dbReference type="ChEBI" id="CHEBI:15377"/>
        <dbReference type="ChEBI" id="CHEBI:15378"/>
        <dbReference type="ChEBI" id="CHEBI:18034"/>
        <dbReference type="ChEBI" id="CHEBI:29806"/>
        <dbReference type="EC" id="3.7.1.2"/>
    </reaction>
</comment>
<sequence length="432" mass="47425">MAPQSWLPIPAKSPFSLANIPFGIITTPEAPEDPHPAVAIGDHALDLYVFDKNDGFSTLGCIQPHRSVFAQPTLNAFAALPSQIRHYVRTYLQSIFTHTLGSKATLKDNLELQKAALFPLKDVKTHMPMQIGDYTDFYAGSNHAENVSVMFNNSMPPNYTHLPVGYHGRASSVVVSGTPIRRPWGQYLSDPAAEPKVPTFAPCRLFDYELEMGAFVCRENKFGEPIPIADGQAESHIFGVVLMNDWSARDIQGWEMLPLGPFNSKNLGTTISPWIVTIEALEPFLTEGLRNYSQVQRYLDQGKEKNVYDIRLEVDITPKESGKTKTVSNSNAKHLLWSFPQMMAHHTITGCPMRVGDLIGSGTISGDRPGSEGCLLEQSKGGKVAVKLENGEERKFLEDGDTVTFRGVAGDEDGALVGFGECVGTVQPALKF</sequence>
<feature type="binding site" evidence="11">
    <location>
        <position position="363"/>
    </location>
    <ligand>
        <name>substrate</name>
    </ligand>
</feature>
<feature type="domain" description="Fumarylacetoacetase N-terminal" evidence="15">
    <location>
        <begin position="18"/>
        <end position="128"/>
    </location>
</feature>
<evidence type="ECO:0000256" key="9">
    <source>
        <dbReference type="ARBA" id="ARBA00023232"/>
    </source>
</evidence>
<evidence type="ECO:0000256" key="1">
    <source>
        <dbReference type="ARBA" id="ARBA00004782"/>
    </source>
</evidence>